<accession>A0ABD3CFH4</accession>
<reference evidence="3" key="1">
    <citation type="journal article" date="2024" name="IScience">
        <title>Strigolactones Initiate the Formation of Haustorium-like Structures in Castilleja.</title>
        <authorList>
            <person name="Buerger M."/>
            <person name="Peterson D."/>
            <person name="Chory J."/>
        </authorList>
    </citation>
    <scope>NUCLEOTIDE SEQUENCE [LARGE SCALE GENOMIC DNA]</scope>
</reference>
<evidence type="ECO:0000313" key="3">
    <source>
        <dbReference type="Proteomes" id="UP001632038"/>
    </source>
</evidence>
<evidence type="ECO:0000313" key="2">
    <source>
        <dbReference type="EMBL" id="KAL3628628.1"/>
    </source>
</evidence>
<sequence>MSSPIDDRVLDDAELWALIDSAAAASLSPAVTSALKPRAKPLTPIPFPLNSPPPKSPNQLPSHRHNLNHSPGSEVVQNHRPHKIPRTVNTQHVHESALPQLMMVKRTPTETFAEKLELGNSSVTNRQGQIGSASYEKMETRHCLSGQFPTVSLFKDYQNAAMAILEKNDYTMLSGNPYIKKSGWRKISFYFNVSYEIKDKTIEFDENRNVQRAEFIARAHMQGGRFSDGWGSCERREKRFSKPNHDIPSTAETRAKTRACQVTCSELESIGQKGPKSFESLCCRRLLIRIIIKIRFAWALLAYEMSTLEDKLNFFPHLNVGKVRTVPLEP</sequence>
<name>A0ABD3CFH4_9LAMI</name>
<dbReference type="PANTHER" id="PTHR37731">
    <property type="entry name" value="PEPTIDE TRANSPORTER FAMILY PROTEIN"/>
    <property type="match status" value="1"/>
</dbReference>
<feature type="region of interest" description="Disordered" evidence="1">
    <location>
        <begin position="43"/>
        <end position="78"/>
    </location>
</feature>
<proteinExistence type="predicted"/>
<dbReference type="PANTHER" id="PTHR37731:SF1">
    <property type="entry name" value="PEPTIDE TRANSPORTER FAMILY PROTEIN"/>
    <property type="match status" value="1"/>
</dbReference>
<evidence type="ECO:0000256" key="1">
    <source>
        <dbReference type="SAM" id="MobiDB-lite"/>
    </source>
</evidence>
<dbReference type="EMBL" id="JAVIJP010000036">
    <property type="protein sequence ID" value="KAL3628628.1"/>
    <property type="molecule type" value="Genomic_DNA"/>
</dbReference>
<keyword evidence="3" id="KW-1185">Reference proteome</keyword>
<organism evidence="2 3">
    <name type="scientific">Castilleja foliolosa</name>
    <dbReference type="NCBI Taxonomy" id="1961234"/>
    <lineage>
        <taxon>Eukaryota</taxon>
        <taxon>Viridiplantae</taxon>
        <taxon>Streptophyta</taxon>
        <taxon>Embryophyta</taxon>
        <taxon>Tracheophyta</taxon>
        <taxon>Spermatophyta</taxon>
        <taxon>Magnoliopsida</taxon>
        <taxon>eudicotyledons</taxon>
        <taxon>Gunneridae</taxon>
        <taxon>Pentapetalae</taxon>
        <taxon>asterids</taxon>
        <taxon>lamiids</taxon>
        <taxon>Lamiales</taxon>
        <taxon>Orobanchaceae</taxon>
        <taxon>Pedicularideae</taxon>
        <taxon>Castillejinae</taxon>
        <taxon>Castilleja</taxon>
    </lineage>
</organism>
<gene>
    <name evidence="2" type="ORF">CASFOL_027674</name>
</gene>
<dbReference type="AlphaFoldDB" id="A0ABD3CFH4"/>
<feature type="compositionally biased region" description="Pro residues" evidence="1">
    <location>
        <begin position="43"/>
        <end position="56"/>
    </location>
</feature>
<dbReference type="Proteomes" id="UP001632038">
    <property type="component" value="Unassembled WGS sequence"/>
</dbReference>
<comment type="caution">
    <text evidence="2">The sequence shown here is derived from an EMBL/GenBank/DDBJ whole genome shotgun (WGS) entry which is preliminary data.</text>
</comment>
<protein>
    <submittedName>
        <fullName evidence="2">Uncharacterized protein</fullName>
    </submittedName>
</protein>